<reference evidence="1 2" key="1">
    <citation type="submission" date="2016-10" db="EMBL/GenBank/DDBJ databases">
        <authorList>
            <person name="de Groot N.N."/>
        </authorList>
    </citation>
    <scope>NUCLEOTIDE SEQUENCE [LARGE SCALE GENOMIC DNA]</scope>
    <source>
        <strain evidence="1 2">DSM 27375</strain>
    </source>
</reference>
<evidence type="ECO:0000313" key="2">
    <source>
        <dbReference type="Proteomes" id="UP000182284"/>
    </source>
</evidence>
<proteinExistence type="predicted"/>
<name>A0A1G7MF57_9RHOB</name>
<evidence type="ECO:0000313" key="1">
    <source>
        <dbReference type="EMBL" id="SDF60357.1"/>
    </source>
</evidence>
<protein>
    <submittedName>
        <fullName evidence="1">Uncharacterized protein</fullName>
    </submittedName>
</protein>
<gene>
    <name evidence="1" type="ORF">SAMN04488117_105208</name>
</gene>
<organism evidence="1 2">
    <name type="scientific">Celeribacter baekdonensis</name>
    <dbReference type="NCBI Taxonomy" id="875171"/>
    <lineage>
        <taxon>Bacteria</taxon>
        <taxon>Pseudomonadati</taxon>
        <taxon>Pseudomonadota</taxon>
        <taxon>Alphaproteobacteria</taxon>
        <taxon>Rhodobacterales</taxon>
        <taxon>Roseobacteraceae</taxon>
        <taxon>Celeribacter</taxon>
    </lineage>
</organism>
<dbReference type="AlphaFoldDB" id="A0A1G7MF57"/>
<sequence length="51" mass="5835">MERGRQATFCGNERREKLDRSTITSNGEWFCVDGSRFAKKTTDPVPVLIDD</sequence>
<dbReference type="EMBL" id="FNBL01000005">
    <property type="protein sequence ID" value="SDF60357.1"/>
    <property type="molecule type" value="Genomic_DNA"/>
</dbReference>
<accession>A0A1G7MF57</accession>
<dbReference type="Proteomes" id="UP000182284">
    <property type="component" value="Unassembled WGS sequence"/>
</dbReference>